<dbReference type="KEGG" id="iis:EYM_00185"/>
<organism evidence="1 2">
    <name type="scientific">Ignicoccus islandicus DSM 13165</name>
    <dbReference type="NCBI Taxonomy" id="940295"/>
    <lineage>
        <taxon>Archaea</taxon>
        <taxon>Thermoproteota</taxon>
        <taxon>Thermoprotei</taxon>
        <taxon>Desulfurococcales</taxon>
        <taxon>Desulfurococcaceae</taxon>
        <taxon>Ignicoccus</taxon>
    </lineage>
</organism>
<sequence>MIDIGKVREIVDEFNKEHGAECEVLSVSDREIVISFKGHICFTCGTYDYFEDLAMRLSEALSKEYVVAEYHHNEDGSYLVTFRPKSEVKERKREVLVMIFDEKGNLSESLRIDLSDLKRTSDEVSRNVSRNNSN</sequence>
<accession>A0A0U3F1C2</accession>
<evidence type="ECO:0000313" key="2">
    <source>
        <dbReference type="Proteomes" id="UP000060778"/>
    </source>
</evidence>
<dbReference type="RefSeq" id="WP_075049126.1">
    <property type="nucleotide sequence ID" value="NZ_CP006867.1"/>
</dbReference>
<evidence type="ECO:0000313" key="1">
    <source>
        <dbReference type="EMBL" id="ALU11349.1"/>
    </source>
</evidence>
<dbReference type="STRING" id="940295.EYM_00185"/>
<dbReference type="PATRIC" id="fig|940295.4.peg.37"/>
<protein>
    <submittedName>
        <fullName evidence="1">Uncharacterized protein</fullName>
    </submittedName>
</protein>
<keyword evidence="2" id="KW-1185">Reference proteome</keyword>
<name>A0A0U3F1C2_9CREN</name>
<reference evidence="1 2" key="1">
    <citation type="submission" date="2013-11" db="EMBL/GenBank/DDBJ databases">
        <title>Comparative genomics of Ignicoccus.</title>
        <authorList>
            <person name="Podar M."/>
        </authorList>
    </citation>
    <scope>NUCLEOTIDE SEQUENCE [LARGE SCALE GENOMIC DNA]</scope>
    <source>
        <strain evidence="1 2">DSM 13165</strain>
    </source>
</reference>
<dbReference type="GeneID" id="30679456"/>
<dbReference type="EMBL" id="CP006867">
    <property type="protein sequence ID" value="ALU11349.1"/>
    <property type="molecule type" value="Genomic_DNA"/>
</dbReference>
<gene>
    <name evidence="1" type="ORF">EYM_00185</name>
</gene>
<dbReference type="Proteomes" id="UP000060778">
    <property type="component" value="Chromosome"/>
</dbReference>
<dbReference type="OrthoDB" id="31224at2157"/>
<dbReference type="AlphaFoldDB" id="A0A0U3F1C2"/>
<proteinExistence type="predicted"/>